<dbReference type="Proteomes" id="UP000054928">
    <property type="component" value="Unassembled WGS sequence"/>
</dbReference>
<evidence type="ECO:0000313" key="2">
    <source>
        <dbReference type="Proteomes" id="UP000054928"/>
    </source>
</evidence>
<dbReference type="AlphaFoldDB" id="A0A0N7L6H9"/>
<accession>A0A0N7L6H9</accession>
<name>A0A0N7L6H9_PLAHL</name>
<sequence length="51" mass="5954">MSLAPEPVWTRSQCESRSFEWMGDYLTQLGKQGVITYPFRDKRLLTVNEGM</sequence>
<reference evidence="2" key="1">
    <citation type="submission" date="2014-09" db="EMBL/GenBank/DDBJ databases">
        <authorList>
            <person name="Sharma Rahul"/>
            <person name="Thines Marco"/>
        </authorList>
    </citation>
    <scope>NUCLEOTIDE SEQUENCE [LARGE SCALE GENOMIC DNA]</scope>
</reference>
<proteinExistence type="predicted"/>
<organism evidence="1 2">
    <name type="scientific">Plasmopara halstedii</name>
    <name type="common">Downy mildew of sunflower</name>
    <dbReference type="NCBI Taxonomy" id="4781"/>
    <lineage>
        <taxon>Eukaryota</taxon>
        <taxon>Sar</taxon>
        <taxon>Stramenopiles</taxon>
        <taxon>Oomycota</taxon>
        <taxon>Peronosporomycetes</taxon>
        <taxon>Peronosporales</taxon>
        <taxon>Peronosporaceae</taxon>
        <taxon>Plasmopara</taxon>
    </lineage>
</organism>
<dbReference type="GeneID" id="36395747"/>
<keyword evidence="2" id="KW-1185">Reference proteome</keyword>
<dbReference type="RefSeq" id="XP_024580692.1">
    <property type="nucleotide sequence ID" value="XM_024730412.1"/>
</dbReference>
<protein>
    <submittedName>
        <fullName evidence="1">Uncharacterized protein</fullName>
    </submittedName>
</protein>
<dbReference type="EMBL" id="CCYD01001204">
    <property type="protein sequence ID" value="CEG44323.1"/>
    <property type="molecule type" value="Genomic_DNA"/>
</dbReference>
<evidence type="ECO:0000313" key="1">
    <source>
        <dbReference type="EMBL" id="CEG44323.1"/>
    </source>
</evidence>